<dbReference type="PATRIC" id="fig|1675527.3.peg.1983"/>
<keyword evidence="1" id="KW-1133">Transmembrane helix</keyword>
<keyword evidence="1" id="KW-0472">Membrane</keyword>
<feature type="transmembrane region" description="Helical" evidence="1">
    <location>
        <begin position="7"/>
        <end position="27"/>
    </location>
</feature>
<dbReference type="STRING" id="1675527.AIOL_001887"/>
<gene>
    <name evidence="2" type="ORF">AIOL_001887</name>
</gene>
<evidence type="ECO:0000256" key="1">
    <source>
        <dbReference type="SAM" id="Phobius"/>
    </source>
</evidence>
<evidence type="ECO:0000313" key="3">
    <source>
        <dbReference type="Proteomes" id="UP000037178"/>
    </source>
</evidence>
<comment type="caution">
    <text evidence="2">The sequence shown here is derived from an EMBL/GenBank/DDBJ whole genome shotgun (WGS) entry which is preliminary data.</text>
</comment>
<organism evidence="2 3">
    <name type="scientific">Candidatus Rhodobacter oscarellae</name>
    <dbReference type="NCBI Taxonomy" id="1675527"/>
    <lineage>
        <taxon>Bacteria</taxon>
        <taxon>Pseudomonadati</taxon>
        <taxon>Pseudomonadota</taxon>
        <taxon>Alphaproteobacteria</taxon>
        <taxon>Rhodobacterales</taxon>
        <taxon>Rhodobacter group</taxon>
        <taxon>Rhodobacter</taxon>
    </lineage>
</organism>
<dbReference type="RefSeq" id="WP_049642734.1">
    <property type="nucleotide sequence ID" value="NZ_LFTY01000002.1"/>
</dbReference>
<reference evidence="2 3" key="1">
    <citation type="submission" date="2015-06" db="EMBL/GenBank/DDBJ databases">
        <title>Draft genome sequence of an Alphaproteobacteria species associated to the Mediterranean sponge Oscarella lobularis.</title>
        <authorList>
            <person name="Jourda C."/>
            <person name="Santini S."/>
            <person name="Claverie J.-M."/>
        </authorList>
    </citation>
    <scope>NUCLEOTIDE SEQUENCE [LARGE SCALE GENOMIC DNA]</scope>
    <source>
        <strain evidence="2">IGS</strain>
    </source>
</reference>
<name>A0A0J9E551_9RHOB</name>
<accession>A0A0J9E551</accession>
<protein>
    <submittedName>
        <fullName evidence="2">Uncharacterized protein</fullName>
    </submittedName>
</protein>
<keyword evidence="3" id="KW-1185">Reference proteome</keyword>
<sequence length="60" mass="6128">MPAYRFAILIALVICAAGVTVAFGWWLSAQLGVALPGAGIAVTAVAGVALAARLFFRRAP</sequence>
<feature type="transmembrane region" description="Helical" evidence="1">
    <location>
        <begin position="33"/>
        <end position="56"/>
    </location>
</feature>
<keyword evidence="1" id="KW-0812">Transmembrane</keyword>
<dbReference type="Proteomes" id="UP000037178">
    <property type="component" value="Unassembled WGS sequence"/>
</dbReference>
<proteinExistence type="predicted"/>
<evidence type="ECO:0000313" key="2">
    <source>
        <dbReference type="EMBL" id="KMW56929.1"/>
    </source>
</evidence>
<dbReference type="EMBL" id="LFTY01000002">
    <property type="protein sequence ID" value="KMW56929.1"/>
    <property type="molecule type" value="Genomic_DNA"/>
</dbReference>
<dbReference type="AlphaFoldDB" id="A0A0J9E551"/>